<protein>
    <recommendedName>
        <fullName evidence="4">Toprim domain-containing protein</fullName>
    </recommendedName>
</protein>
<sequence length="978" mass="113307">MNKVSKDDVLQATEGGKTVILDYYPASRDGFERRRNFRLRPDDRNPSCTVFNRDGIWFLQDKGGGDTKARTAISIVMEEERLTYPQAIEFIASKYAPHLLAGASAVSVQPEPGRAETAPQDAMTVQRRKGGKFSKWELDLLGHQITQEVCNELRLVPLDSYITRKNEKGKSWKISATENYPIFYYDYGTWGRLYQPLSAQLRFMFVGEKPADFIFGDSWFLKAFDGSKRRTPDISDVGEEEEETPEQGDDDDPEDEGDMDSANASPRQEQCDAIILCSGGSDALNVRNACINTGRAGWHVAWLNSETADLPRADMFHLRQIAKEVYILYDQDSTGVANAFRHAMKYLDLRIIRLPDDLKRFKTRKGGACKDAKDLFMHYRKPAAQDPYKIFSNLLRVSGSLKFWVRFKDRRGKECFDINNEQLYSFLQASGYYRIESSATSKGFTFCYIRDNIVRLIDEQAIASECNAELIRYLYAHPEYYSQALANAIHRSNQVKLGSLEKLRMIAPNFRYFGANFDHVLFKNKIIRIDRDGLHEIRPQDWPYFEYSNKILDHEIQLDRNGVLPFDIVETPAALAIRKEMQGLNPRSPIYKQMQAALDTLTGTARFKLRINRPDFSFLRYIYNTGRVHWRKEEMGQPLTDEERAEQDLHFMSKVMALGYLLTKYKSAAEAKAVYAMETEISDEGQHKGGTGKSLFLGSIEQMRNQLFINGQELRPDKMEFLFQGVVKGVTDTIYFDDVNKSIDLHRFMPAITNKITINAKYAAAVTLEYAESPKISFSSNHAIREFDNSLRRRIWFTAFSDYYHSADPAAKLSLRNPATEFGKNLIQDYTPEEMNEFYIFMLTCMHVYIKHQVALQPPMHDIEQRNIQRQIGDDFIYWAEEYFAADGRRDTFLNKTEVFEAYKESLPKRAQDSVKMQTFKGRLIQFCEYKGWEFNPDEMLQTESDRKRNEIHRKEQGVDVYYFYIRTAEEDGEEKIF</sequence>
<dbReference type="EMBL" id="CP102252">
    <property type="protein sequence ID" value="UWN66161.1"/>
    <property type="molecule type" value="Genomic_DNA"/>
</dbReference>
<feature type="region of interest" description="Disordered" evidence="1">
    <location>
        <begin position="230"/>
        <end position="265"/>
    </location>
</feature>
<feature type="compositionally biased region" description="Acidic residues" evidence="1">
    <location>
        <begin position="236"/>
        <end position="259"/>
    </location>
</feature>
<accession>A0ABY5V917</accession>
<organism evidence="2 3">
    <name type="scientific">Alistipes senegalensis JC50</name>
    <dbReference type="NCBI Taxonomy" id="1033732"/>
    <lineage>
        <taxon>Bacteria</taxon>
        <taxon>Pseudomonadati</taxon>
        <taxon>Bacteroidota</taxon>
        <taxon>Bacteroidia</taxon>
        <taxon>Bacteroidales</taxon>
        <taxon>Rikenellaceae</taxon>
        <taxon>Alistipes</taxon>
    </lineage>
</organism>
<evidence type="ECO:0008006" key="4">
    <source>
        <dbReference type="Google" id="ProtNLM"/>
    </source>
</evidence>
<evidence type="ECO:0000256" key="1">
    <source>
        <dbReference type="SAM" id="MobiDB-lite"/>
    </source>
</evidence>
<dbReference type="RefSeq" id="WP_019152297.1">
    <property type="nucleotide sequence ID" value="NZ_CP102252.1"/>
</dbReference>
<keyword evidence="3" id="KW-1185">Reference proteome</keyword>
<name>A0ABY5V917_9BACT</name>
<evidence type="ECO:0000313" key="2">
    <source>
        <dbReference type="EMBL" id="UWN66161.1"/>
    </source>
</evidence>
<reference evidence="2" key="1">
    <citation type="journal article" date="2022" name="Cell">
        <title>Design, construction, and in vivo augmentation of a complex gut microbiome.</title>
        <authorList>
            <person name="Cheng A.G."/>
            <person name="Ho P.Y."/>
            <person name="Aranda-Diaz A."/>
            <person name="Jain S."/>
            <person name="Yu F.B."/>
            <person name="Meng X."/>
            <person name="Wang M."/>
            <person name="Iakiviak M."/>
            <person name="Nagashima K."/>
            <person name="Zhao A."/>
            <person name="Murugkar P."/>
            <person name="Patil A."/>
            <person name="Atabakhsh K."/>
            <person name="Weakley A."/>
            <person name="Yan J."/>
            <person name="Brumbaugh A.R."/>
            <person name="Higginbottom S."/>
            <person name="Dimas A."/>
            <person name="Shiver A.L."/>
            <person name="Deutschbauer A."/>
            <person name="Neff N."/>
            <person name="Sonnenburg J.L."/>
            <person name="Huang K.C."/>
            <person name="Fischbach M.A."/>
        </authorList>
    </citation>
    <scope>NUCLEOTIDE SEQUENCE</scope>
    <source>
        <strain evidence="2">JC50</strain>
    </source>
</reference>
<gene>
    <name evidence="2" type="ORF">NQ519_04815</name>
</gene>
<dbReference type="Proteomes" id="UP001058267">
    <property type="component" value="Chromosome"/>
</dbReference>
<proteinExistence type="predicted"/>
<evidence type="ECO:0000313" key="3">
    <source>
        <dbReference type="Proteomes" id="UP001058267"/>
    </source>
</evidence>
<dbReference type="Gene3D" id="3.40.1360.10">
    <property type="match status" value="1"/>
</dbReference>
<dbReference type="CDD" id="cd00188">
    <property type="entry name" value="TOPRIM"/>
    <property type="match status" value="1"/>
</dbReference>